<sequence length="588" mass="67303">VNKEHGAWKCHRCGESGSFPELQRIFGDEPEAAQKEAAARWLVFSNALKVCQDTLLDYPHILKYLRHKRRLDADTIGKYRLGYMDEDFIKQMRAKGYNMNDLREAGLIAEEGNRPTFQGRVIVPYLNRDNIITLRGKKIGGNILQARGVSLGLFGADNVRTHEGDVYICEGEFDTMYLDQLGYPAAGVPGADTFKEEWATWFEGARRIFIVLDADEAGMKGAEKIQGILGNRARIVELPVPEEEDSTDVQEYFIRDGYSLEDFDRLIESYRGTRLFTVEDALVEREELKKAEGLRLGWKDFDHWIHPGILPGQVMVVLAKTGVGKTAWITQVLHNLSEYWIFMDGDHQTQGPGIPILMLSLEQTKAELVERMWRISRLWDPWMTDDHFKLAYRNLRLNDENRIPPEDVRVLIHEFVDDVQMMPKLMVLDYLGYWARSFKGRSRYEQVSDSIMELKALAKEFGVAVIVPHQVSRTGRRGERLELDFARDSGVVEETADFALSLWAPHSKEDRAGGDLGYMERADVRIEILKSRHGGLGRETRMLWAPASLALPAAGERGFKDLIVKEYEWLDRGLLYDDIHKRHRGGGV</sequence>
<dbReference type="GO" id="GO:0003678">
    <property type="term" value="F:DNA helicase activity"/>
    <property type="evidence" value="ECO:0007669"/>
    <property type="project" value="InterPro"/>
</dbReference>
<dbReference type="GO" id="GO:0005737">
    <property type="term" value="C:cytoplasm"/>
    <property type="evidence" value="ECO:0007669"/>
    <property type="project" value="TreeGrafter"/>
</dbReference>
<dbReference type="Pfam" id="PF03796">
    <property type="entry name" value="DnaB_C"/>
    <property type="match status" value="1"/>
</dbReference>
<comment type="caution">
    <text evidence="2">The sequence shown here is derived from an EMBL/GenBank/DDBJ whole genome shotgun (WGS) entry which is preliminary data.</text>
</comment>
<gene>
    <name evidence="2" type="ORF">LCGC14_1055370</name>
</gene>
<proteinExistence type="predicted"/>
<accession>A0A0F9MMN3</accession>
<reference evidence="2" key="1">
    <citation type="journal article" date="2015" name="Nature">
        <title>Complex archaea that bridge the gap between prokaryotes and eukaryotes.</title>
        <authorList>
            <person name="Spang A."/>
            <person name="Saw J.H."/>
            <person name="Jorgensen S.L."/>
            <person name="Zaremba-Niedzwiedzka K."/>
            <person name="Martijn J."/>
            <person name="Lind A.E."/>
            <person name="van Eijk R."/>
            <person name="Schleper C."/>
            <person name="Guy L."/>
            <person name="Ettema T.J."/>
        </authorList>
    </citation>
    <scope>NUCLEOTIDE SEQUENCE</scope>
</reference>
<dbReference type="GO" id="GO:0005524">
    <property type="term" value="F:ATP binding"/>
    <property type="evidence" value="ECO:0007669"/>
    <property type="project" value="InterPro"/>
</dbReference>
<dbReference type="Pfam" id="PF08275">
    <property type="entry name" value="DNAG_N"/>
    <property type="match status" value="1"/>
</dbReference>
<protein>
    <recommendedName>
        <fullName evidence="1">SF4 helicase domain-containing protein</fullName>
    </recommendedName>
</protein>
<dbReference type="InterPro" id="IPR037068">
    <property type="entry name" value="DNA_primase_core_N_sf"/>
</dbReference>
<dbReference type="PROSITE" id="PS51199">
    <property type="entry name" value="SF4_HELICASE"/>
    <property type="match status" value="1"/>
</dbReference>
<dbReference type="InterPro" id="IPR027417">
    <property type="entry name" value="P-loop_NTPase"/>
</dbReference>
<dbReference type="Pfam" id="PF13155">
    <property type="entry name" value="Toprim_2"/>
    <property type="match status" value="1"/>
</dbReference>
<dbReference type="InterPro" id="IPR007694">
    <property type="entry name" value="DNA_helicase_DnaB-like_C"/>
</dbReference>
<dbReference type="CDD" id="cd01029">
    <property type="entry name" value="TOPRIM_primases"/>
    <property type="match status" value="1"/>
</dbReference>
<dbReference type="InterPro" id="IPR034154">
    <property type="entry name" value="TOPRIM_DnaG/twinkle"/>
</dbReference>
<dbReference type="PANTHER" id="PTHR30313">
    <property type="entry name" value="DNA PRIMASE"/>
    <property type="match status" value="1"/>
</dbReference>
<dbReference type="GO" id="GO:0006269">
    <property type="term" value="P:DNA replication, synthesis of primer"/>
    <property type="evidence" value="ECO:0007669"/>
    <property type="project" value="TreeGrafter"/>
</dbReference>
<dbReference type="EMBL" id="LAZR01004440">
    <property type="protein sequence ID" value="KKN08560.1"/>
    <property type="molecule type" value="Genomic_DNA"/>
</dbReference>
<dbReference type="InterPro" id="IPR050219">
    <property type="entry name" value="DnaG_primase"/>
</dbReference>
<feature type="non-terminal residue" evidence="2">
    <location>
        <position position="1"/>
    </location>
</feature>
<dbReference type="SUPFAM" id="SSF52540">
    <property type="entry name" value="P-loop containing nucleoside triphosphate hydrolases"/>
    <property type="match status" value="1"/>
</dbReference>
<evidence type="ECO:0000313" key="2">
    <source>
        <dbReference type="EMBL" id="KKN08560.1"/>
    </source>
</evidence>
<name>A0A0F9MMN3_9ZZZZ</name>
<dbReference type="SUPFAM" id="SSF56731">
    <property type="entry name" value="DNA primase core"/>
    <property type="match status" value="1"/>
</dbReference>
<evidence type="ECO:0000259" key="1">
    <source>
        <dbReference type="PROSITE" id="PS51199"/>
    </source>
</evidence>
<feature type="domain" description="SF4 helicase" evidence="1">
    <location>
        <begin position="287"/>
        <end position="558"/>
    </location>
</feature>
<dbReference type="PANTHER" id="PTHR30313:SF2">
    <property type="entry name" value="DNA PRIMASE"/>
    <property type="match status" value="1"/>
</dbReference>
<dbReference type="Gene3D" id="3.40.50.300">
    <property type="entry name" value="P-loop containing nucleotide triphosphate hydrolases"/>
    <property type="match status" value="1"/>
</dbReference>
<dbReference type="AlphaFoldDB" id="A0A0F9MMN3"/>
<dbReference type="Gene3D" id="3.90.980.10">
    <property type="entry name" value="DNA primase, catalytic core, N-terminal domain"/>
    <property type="match status" value="1"/>
</dbReference>
<dbReference type="Gene3D" id="3.40.1360.10">
    <property type="match status" value="1"/>
</dbReference>
<organism evidence="2">
    <name type="scientific">marine sediment metagenome</name>
    <dbReference type="NCBI Taxonomy" id="412755"/>
    <lineage>
        <taxon>unclassified sequences</taxon>
        <taxon>metagenomes</taxon>
        <taxon>ecological metagenomes</taxon>
    </lineage>
</organism>
<dbReference type="InterPro" id="IPR013264">
    <property type="entry name" value="DNAG_N"/>
</dbReference>